<dbReference type="PANTHER" id="PTHR30349:SF41">
    <property type="entry name" value="INTEGRASE_RECOMBINASE PROTEIN MJ0367-RELATED"/>
    <property type="match status" value="1"/>
</dbReference>
<comment type="similarity">
    <text evidence="1">Belongs to the 'phage' integrase family.</text>
</comment>
<dbReference type="InterPro" id="IPR050090">
    <property type="entry name" value="Tyrosine_recombinase_XerCD"/>
</dbReference>
<dbReference type="Gene3D" id="1.10.443.10">
    <property type="entry name" value="Intergrase catalytic core"/>
    <property type="match status" value="1"/>
</dbReference>
<dbReference type="PANTHER" id="PTHR30349">
    <property type="entry name" value="PHAGE INTEGRASE-RELATED"/>
    <property type="match status" value="1"/>
</dbReference>
<feature type="domain" description="Tyr recombinase" evidence="4">
    <location>
        <begin position="219"/>
        <end position="412"/>
    </location>
</feature>
<accession>A0A2G1VXN9</accession>
<dbReference type="InterPro" id="IPR002104">
    <property type="entry name" value="Integrase_catalytic"/>
</dbReference>
<organism evidence="5 6">
    <name type="scientific">Rhodopirellula bahusiensis</name>
    <dbReference type="NCBI Taxonomy" id="2014065"/>
    <lineage>
        <taxon>Bacteria</taxon>
        <taxon>Pseudomonadati</taxon>
        <taxon>Planctomycetota</taxon>
        <taxon>Planctomycetia</taxon>
        <taxon>Pirellulales</taxon>
        <taxon>Pirellulaceae</taxon>
        <taxon>Rhodopirellula</taxon>
    </lineage>
</organism>
<keyword evidence="2" id="KW-0238">DNA-binding</keyword>
<evidence type="ECO:0000256" key="3">
    <source>
        <dbReference type="ARBA" id="ARBA00023172"/>
    </source>
</evidence>
<dbReference type="Pfam" id="PF00589">
    <property type="entry name" value="Phage_integrase"/>
    <property type="match status" value="1"/>
</dbReference>
<evidence type="ECO:0000256" key="1">
    <source>
        <dbReference type="ARBA" id="ARBA00008857"/>
    </source>
</evidence>
<evidence type="ECO:0000313" key="6">
    <source>
        <dbReference type="Proteomes" id="UP000225740"/>
    </source>
</evidence>
<dbReference type="SUPFAM" id="SSF56349">
    <property type="entry name" value="DNA breaking-rejoining enzymes"/>
    <property type="match status" value="1"/>
</dbReference>
<keyword evidence="6" id="KW-1185">Reference proteome</keyword>
<keyword evidence="3" id="KW-0233">DNA recombination</keyword>
<dbReference type="CDD" id="cd00397">
    <property type="entry name" value="DNA_BRE_C"/>
    <property type="match status" value="1"/>
</dbReference>
<dbReference type="GO" id="GO:0003677">
    <property type="term" value="F:DNA binding"/>
    <property type="evidence" value="ECO:0007669"/>
    <property type="project" value="UniProtKB-KW"/>
</dbReference>
<dbReference type="AlphaFoldDB" id="A0A2G1VXN9"/>
<dbReference type="GO" id="GO:0015074">
    <property type="term" value="P:DNA integration"/>
    <property type="evidence" value="ECO:0007669"/>
    <property type="project" value="InterPro"/>
</dbReference>
<gene>
    <name evidence="5" type="ORF">CEE69_31410</name>
</gene>
<dbReference type="EMBL" id="NIZW01000057">
    <property type="protein sequence ID" value="PHQ31380.1"/>
    <property type="molecule type" value="Genomic_DNA"/>
</dbReference>
<dbReference type="GO" id="GO:0006310">
    <property type="term" value="P:DNA recombination"/>
    <property type="evidence" value="ECO:0007669"/>
    <property type="project" value="UniProtKB-KW"/>
</dbReference>
<dbReference type="PROSITE" id="PS51898">
    <property type="entry name" value="TYR_RECOMBINASE"/>
    <property type="match status" value="1"/>
</dbReference>
<name>A0A2G1VXN9_9BACT</name>
<evidence type="ECO:0000313" key="5">
    <source>
        <dbReference type="EMBL" id="PHQ31380.1"/>
    </source>
</evidence>
<sequence>MAIVGHAPMAGIELRNGRYNIIVRFGGKRFVRSLKTNDHDAALSRKLRVEENISLIESGRLQLPAGSDLMTFLLSDGKLNKKPVAKASLTLSALFTEFFDRLPAGTLEETSIATMKIHQGHLERILGKRFVVQGLSQDDLQRYVTKRSKQRTRNGTVAGTTIKKEIVTLGTVWKWGVGSGQLRGGFPNQNLKMPKTKEAPVFQTRDQINRQVAGGASLDLWDALYLSMAEIEQLLEHVRMAASLPFIYPMFATAAYTGARRSELIRSQLSDIDLDERVFTIREKKRVRGSFSNRRVPISKPLETVLLKWLAVHPGTNFTFCHREPILHSRKSKPSTDGLTKDQAAHFFRQPLEGSEWSVVKGWHCLRHSFISVCASKGIDQRMIDEWVGHTSEATRRRYRHLFPSSQRNAMASLFD</sequence>
<evidence type="ECO:0000256" key="2">
    <source>
        <dbReference type="ARBA" id="ARBA00023125"/>
    </source>
</evidence>
<dbReference type="InterPro" id="IPR013762">
    <property type="entry name" value="Integrase-like_cat_sf"/>
</dbReference>
<dbReference type="InterPro" id="IPR011010">
    <property type="entry name" value="DNA_brk_join_enz"/>
</dbReference>
<dbReference type="Proteomes" id="UP000225740">
    <property type="component" value="Unassembled WGS sequence"/>
</dbReference>
<comment type="caution">
    <text evidence="5">The sequence shown here is derived from an EMBL/GenBank/DDBJ whole genome shotgun (WGS) entry which is preliminary data.</text>
</comment>
<reference evidence="5 6" key="1">
    <citation type="submission" date="2017-06" db="EMBL/GenBank/DDBJ databases">
        <title>Description of Rhodopirellula bahusiensis sp. nov.</title>
        <authorList>
            <person name="Kizina J."/>
            <person name="Harder J."/>
        </authorList>
    </citation>
    <scope>NUCLEOTIDE SEQUENCE [LARGE SCALE GENOMIC DNA]</scope>
    <source>
        <strain evidence="5 6">SWK21</strain>
    </source>
</reference>
<proteinExistence type="inferred from homology"/>
<protein>
    <recommendedName>
        <fullName evidence="4">Tyr recombinase domain-containing protein</fullName>
    </recommendedName>
</protein>
<evidence type="ECO:0000259" key="4">
    <source>
        <dbReference type="PROSITE" id="PS51898"/>
    </source>
</evidence>